<dbReference type="AlphaFoldDB" id="A0A4C2A5K8"/>
<proteinExistence type="predicted"/>
<comment type="caution">
    <text evidence="1">The sequence shown here is derived from an EMBL/GenBank/DDBJ whole genome shotgun (WGS) entry which is preliminary data.</text>
</comment>
<gene>
    <name evidence="1" type="ORF">EVAR_98788_1</name>
</gene>
<organism evidence="1 2">
    <name type="scientific">Eumeta variegata</name>
    <name type="common">Bagworm moth</name>
    <name type="synonym">Eumeta japonica</name>
    <dbReference type="NCBI Taxonomy" id="151549"/>
    <lineage>
        <taxon>Eukaryota</taxon>
        <taxon>Metazoa</taxon>
        <taxon>Ecdysozoa</taxon>
        <taxon>Arthropoda</taxon>
        <taxon>Hexapoda</taxon>
        <taxon>Insecta</taxon>
        <taxon>Pterygota</taxon>
        <taxon>Neoptera</taxon>
        <taxon>Endopterygota</taxon>
        <taxon>Lepidoptera</taxon>
        <taxon>Glossata</taxon>
        <taxon>Ditrysia</taxon>
        <taxon>Tineoidea</taxon>
        <taxon>Psychidae</taxon>
        <taxon>Oiketicinae</taxon>
        <taxon>Eumeta</taxon>
    </lineage>
</organism>
<reference evidence="1 2" key="1">
    <citation type="journal article" date="2019" name="Commun. Biol.">
        <title>The bagworm genome reveals a unique fibroin gene that provides high tensile strength.</title>
        <authorList>
            <person name="Kono N."/>
            <person name="Nakamura H."/>
            <person name="Ohtoshi R."/>
            <person name="Tomita M."/>
            <person name="Numata K."/>
            <person name="Arakawa K."/>
        </authorList>
    </citation>
    <scope>NUCLEOTIDE SEQUENCE [LARGE SCALE GENOMIC DNA]</scope>
</reference>
<evidence type="ECO:0000313" key="1">
    <source>
        <dbReference type="EMBL" id="GBP94187.1"/>
    </source>
</evidence>
<name>A0A4C2A5K8_EUMVA</name>
<dbReference type="Proteomes" id="UP000299102">
    <property type="component" value="Unassembled WGS sequence"/>
</dbReference>
<sequence>MGEAVDSLSRSFAFGPTLDPAGIVYNCVQCFFELSFDCCIPLMYECVRYHNVHSAATAKHAIAVLTPAYCRLHVEPSPSSASVPNKIASKILTQLHGLIVKDIYIFIGFVMSKQACEPLEGRRSPPPMDISNLRTVIYDRVTKLKLLCTYTEDLKLLGMALRRPLPKTREETKGIFSGCTVMNSEPLQQVPQAQTIVNEMQTAVKEVEQEAEIVSHGVQELAQTCGTAKANHQSK</sequence>
<accession>A0A4C2A5K8</accession>
<keyword evidence="2" id="KW-1185">Reference proteome</keyword>
<dbReference type="EMBL" id="BGZK01002472">
    <property type="protein sequence ID" value="GBP94187.1"/>
    <property type="molecule type" value="Genomic_DNA"/>
</dbReference>
<protein>
    <submittedName>
        <fullName evidence="1">Uncharacterized protein</fullName>
    </submittedName>
</protein>
<evidence type="ECO:0000313" key="2">
    <source>
        <dbReference type="Proteomes" id="UP000299102"/>
    </source>
</evidence>